<sequence>MADDLALLQQQLGVFQDEEEMRIDVAARVVAQSSRAAFEDEERLKKSWNELEKAEHVVNELQLELNEAQLAAAQESSGLLGDAQQSKSVDPTTSSTRRVSDIRFQLHSAERALQRADAALRQTQKEVDRRQAARLAEAKRLEREEAEAERASVVTRPAAHPKAADAAAAVRVKRATGRPVPLASSASTALPCTNTSVNGGTLAGGSTTTTTNGTGAPRALAGGSLAVPSPIVTTTRVLYRVPNHLKGITHSDYSGGAVLPSLGRVQVTRADIRSKQRRYQDDSEMVHYVERITKRQRLEAVANHQRRLAAVSNRVDTSSQTLSVSIAEPAEAQVKTEGERDSQVHQVKQEPGVGDAAGEATSAAAGAPKTLVATKEAEVGEYGCRLPEARVKVETDSQKVVNEVIDVDALMEDDDDSAVAAVVTRVSTQLTDSYTHCSRTATSFMSQNSQQQQQQQRQRGRTGSVSSTAISESEEFVLEIEEVTLLSQARMDAAIYNRLLDYQQEGLLWLLALHSRRSGGILGDEMGLGKTIQVAAMINALHHSCMLHGPVLIVAPMTVLRQWLAELHRWAPYVRSCVMHESSGSDVTREWLLQSVQGTPAVIITTYAAMRMHLGLLLRTGFQYVILDEGHKISNPEAGATLAAKSFTTPHRFILSGSPIQNSLKELWCLFDFVRPGLLGTMSRFIDEFETPITQSRNACASPLSQATAVECAKALQAHIAPYLLRRLKRQVNTSLPPKYERVLRVPLTDEQLDQYLQVLCSPVVQRLFAQMGMCGSPNGGLDRDGRDCTGSLHVAGPRVNMASRRYNSSLRLESFRLMNQLRQICNHADIYAVQQGADEEDRMMLGRHGAATKLSSASATRSGQHRSFRSNNPVNLLGSGKLNALLMMLKEWQLFGHRVLIFSQTRMMLDIIENMCEQHAYRYIRMDGETNGHHRQELMDRFNEDDSIFVALLTTRVGGIGVNLIGADRVVIFDPDWNPITDVQARERAWRIGQKREVCVYRLITSGSVEEAILRRQLAKMYVTDKVLKDPELQRFFHRQDNFMESFLLGSEYESRVPVDKRYLLTAHHLHSASAGGRGGARSRDGHAAPWEYGNAVPGVDSDGSEDGIDIAESGSGNDAGSTEKQLKKERTFGILVPIKDGGGSDEVGTGRDDTRKTDGDDDDLVGILGVGNENKKTNKKVCCETQMLQDLIDRQDVSVAGHDRVAHRLARKKAEDMMRRVSSPGAFTTEAMQEQQRQYSLLHAIGEKKAKEATDREEKGRYYREEMAAARKRRHE</sequence>
<dbReference type="Gene3D" id="3.40.50.10810">
    <property type="entry name" value="Tandem AAA-ATPase domain"/>
    <property type="match status" value="1"/>
</dbReference>
<protein>
    <submittedName>
        <fullName evidence="5">Type III restriction enzyme, res subunit/SNF2 family N-terminal domain</fullName>
    </submittedName>
</protein>
<comment type="caution">
    <text evidence="5">The sequence shown here is derived from an EMBL/GenBank/DDBJ whole genome shotgun (WGS) entry which is preliminary data.</text>
</comment>
<evidence type="ECO:0000259" key="4">
    <source>
        <dbReference type="PROSITE" id="PS51194"/>
    </source>
</evidence>
<dbReference type="GO" id="GO:0016787">
    <property type="term" value="F:hydrolase activity"/>
    <property type="evidence" value="ECO:0007669"/>
    <property type="project" value="UniProtKB-KW"/>
</dbReference>
<feature type="region of interest" description="Disordered" evidence="2">
    <location>
        <begin position="76"/>
        <end position="98"/>
    </location>
</feature>
<evidence type="ECO:0000313" key="6">
    <source>
        <dbReference type="Proteomes" id="UP001500131"/>
    </source>
</evidence>
<gene>
    <name evidence="5" type="ORF">Q4I31_002172</name>
</gene>
<feature type="region of interest" description="Disordered" evidence="2">
    <location>
        <begin position="1074"/>
        <end position="1164"/>
    </location>
</feature>
<dbReference type="FunFam" id="3.40.50.10810:FF:000042">
    <property type="entry name" value="SNF2 family helicase-like protein"/>
    <property type="match status" value="1"/>
</dbReference>
<dbReference type="EMBL" id="JBAMZK010000015">
    <property type="protein sequence ID" value="KAL0509715.1"/>
    <property type="molecule type" value="Genomic_DNA"/>
</dbReference>
<dbReference type="Pfam" id="PF00271">
    <property type="entry name" value="Helicase_C"/>
    <property type="match status" value="1"/>
</dbReference>
<dbReference type="InterPro" id="IPR000330">
    <property type="entry name" value="SNF2_N"/>
</dbReference>
<dbReference type="PROSITE" id="PS51192">
    <property type="entry name" value="HELICASE_ATP_BIND_1"/>
    <property type="match status" value="1"/>
</dbReference>
<feature type="compositionally biased region" description="Low complexity" evidence="2">
    <location>
        <begin position="354"/>
        <end position="367"/>
    </location>
</feature>
<dbReference type="Gene3D" id="3.40.50.300">
    <property type="entry name" value="P-loop containing nucleotide triphosphate hydrolases"/>
    <property type="match status" value="1"/>
</dbReference>
<dbReference type="FunFam" id="3.40.50.300:FF:003251">
    <property type="entry name" value="SNF2 family helicase-like protein, putative"/>
    <property type="match status" value="1"/>
</dbReference>
<dbReference type="CDD" id="cd18793">
    <property type="entry name" value="SF2_C_SNF"/>
    <property type="match status" value="1"/>
</dbReference>
<name>A0AAW3AMX8_9TRYP</name>
<dbReference type="PANTHER" id="PTHR45629:SF7">
    <property type="entry name" value="DNA EXCISION REPAIR PROTEIN ERCC-6-RELATED"/>
    <property type="match status" value="1"/>
</dbReference>
<feature type="compositionally biased region" description="Low complexity" evidence="2">
    <location>
        <begin position="204"/>
        <end position="213"/>
    </location>
</feature>
<dbReference type="SUPFAM" id="SSF52540">
    <property type="entry name" value="P-loop containing nucleoside triphosphate hydrolases"/>
    <property type="match status" value="2"/>
</dbReference>
<feature type="compositionally biased region" description="Basic and acidic residues" evidence="2">
    <location>
        <begin position="1150"/>
        <end position="1160"/>
    </location>
</feature>
<dbReference type="InterPro" id="IPR001650">
    <property type="entry name" value="Helicase_C-like"/>
</dbReference>
<feature type="compositionally biased region" description="Polar residues" evidence="2">
    <location>
        <begin position="1116"/>
        <end position="1125"/>
    </location>
</feature>
<keyword evidence="1" id="KW-0378">Hydrolase</keyword>
<dbReference type="Pfam" id="PF00176">
    <property type="entry name" value="SNF2-rel_dom"/>
    <property type="match status" value="1"/>
</dbReference>
<dbReference type="PROSITE" id="PS51194">
    <property type="entry name" value="HELICASE_CTER"/>
    <property type="match status" value="1"/>
</dbReference>
<feature type="region of interest" description="Disordered" evidence="2">
    <location>
        <begin position="330"/>
        <end position="367"/>
    </location>
</feature>
<feature type="compositionally biased region" description="Basic and acidic residues" evidence="2">
    <location>
        <begin position="334"/>
        <end position="343"/>
    </location>
</feature>
<evidence type="ECO:0000256" key="1">
    <source>
        <dbReference type="ARBA" id="ARBA00022801"/>
    </source>
</evidence>
<dbReference type="SMART" id="SM00490">
    <property type="entry name" value="HELICc"/>
    <property type="match status" value="1"/>
</dbReference>
<keyword evidence="6" id="KW-1185">Reference proteome</keyword>
<dbReference type="SMART" id="SM00487">
    <property type="entry name" value="DEXDc"/>
    <property type="match status" value="1"/>
</dbReference>
<dbReference type="GO" id="GO:0008094">
    <property type="term" value="F:ATP-dependent activity, acting on DNA"/>
    <property type="evidence" value="ECO:0007669"/>
    <property type="project" value="TreeGrafter"/>
</dbReference>
<dbReference type="InterPro" id="IPR049730">
    <property type="entry name" value="SNF2/RAD54-like_C"/>
</dbReference>
<feature type="compositionally biased region" description="Polar residues" evidence="2">
    <location>
        <begin position="184"/>
        <end position="198"/>
    </location>
</feature>
<feature type="region of interest" description="Disordered" evidence="2">
    <location>
        <begin position="140"/>
        <end position="213"/>
    </location>
</feature>
<dbReference type="Proteomes" id="UP001500131">
    <property type="component" value="Unassembled WGS sequence"/>
</dbReference>
<feature type="region of interest" description="Disordered" evidence="2">
    <location>
        <begin position="443"/>
        <end position="468"/>
    </location>
</feature>
<dbReference type="GO" id="GO:0006283">
    <property type="term" value="P:transcription-coupled nucleotide-excision repair"/>
    <property type="evidence" value="ECO:0007669"/>
    <property type="project" value="TreeGrafter"/>
</dbReference>
<dbReference type="InterPro" id="IPR027417">
    <property type="entry name" value="P-loop_NTPase"/>
</dbReference>
<dbReference type="CDD" id="cd18000">
    <property type="entry name" value="DEXHc_ERCC6"/>
    <property type="match status" value="1"/>
</dbReference>
<proteinExistence type="predicted"/>
<feature type="domain" description="Helicase ATP-binding" evidence="3">
    <location>
        <begin position="511"/>
        <end position="677"/>
    </location>
</feature>
<feature type="domain" description="Helicase C-terminal" evidence="4">
    <location>
        <begin position="882"/>
        <end position="1045"/>
    </location>
</feature>
<evidence type="ECO:0000259" key="3">
    <source>
        <dbReference type="PROSITE" id="PS51192"/>
    </source>
</evidence>
<feature type="compositionally biased region" description="Polar residues" evidence="2">
    <location>
        <begin position="83"/>
        <end position="97"/>
    </location>
</feature>
<dbReference type="GO" id="GO:0005524">
    <property type="term" value="F:ATP binding"/>
    <property type="evidence" value="ECO:0007669"/>
    <property type="project" value="InterPro"/>
</dbReference>
<accession>A0AAW3AMX8</accession>
<dbReference type="AlphaFoldDB" id="A0AAW3AMX8"/>
<feature type="compositionally biased region" description="Low complexity" evidence="2">
    <location>
        <begin position="157"/>
        <end position="170"/>
    </location>
</feature>
<evidence type="ECO:0000256" key="2">
    <source>
        <dbReference type="SAM" id="MobiDB-lite"/>
    </source>
</evidence>
<reference evidence="5 6" key="1">
    <citation type="submission" date="2024-02" db="EMBL/GenBank/DDBJ databases">
        <title>FIRST GENOME SEQUENCES OF Leishmania (Viannia) shawi, Leishmania (Viannia) lindenbergi AND Leishmania (Viannia) utingensis.</title>
        <authorList>
            <person name="Resadore F."/>
            <person name="Custodio M.G.F."/>
            <person name="Boite M.C."/>
            <person name="Cupolillo E."/>
            <person name="Ferreira G.E.M."/>
        </authorList>
    </citation>
    <scope>NUCLEOTIDE SEQUENCE [LARGE SCALE GENOMIC DNA]</scope>
    <source>
        <strain evidence="5 6">MHOM/BR/1966/M15733</strain>
    </source>
</reference>
<dbReference type="InterPro" id="IPR014001">
    <property type="entry name" value="Helicase_ATP-bd"/>
</dbReference>
<dbReference type="InterPro" id="IPR038718">
    <property type="entry name" value="SNF2-like_sf"/>
</dbReference>
<dbReference type="InterPro" id="IPR050496">
    <property type="entry name" value="SNF2_RAD54_helicase_repair"/>
</dbReference>
<evidence type="ECO:0000313" key="5">
    <source>
        <dbReference type="EMBL" id="KAL0509715.1"/>
    </source>
</evidence>
<organism evidence="5 6">
    <name type="scientific">Leishmania lindenbergi</name>
    <dbReference type="NCBI Taxonomy" id="651832"/>
    <lineage>
        <taxon>Eukaryota</taxon>
        <taxon>Discoba</taxon>
        <taxon>Euglenozoa</taxon>
        <taxon>Kinetoplastea</taxon>
        <taxon>Metakinetoplastina</taxon>
        <taxon>Trypanosomatida</taxon>
        <taxon>Trypanosomatidae</taxon>
        <taxon>Leishmaniinae</taxon>
        <taxon>Leishmania</taxon>
    </lineage>
</organism>
<dbReference type="PANTHER" id="PTHR45629">
    <property type="entry name" value="SNF2/RAD54 FAMILY MEMBER"/>
    <property type="match status" value="1"/>
</dbReference>
<dbReference type="GO" id="GO:0005634">
    <property type="term" value="C:nucleus"/>
    <property type="evidence" value="ECO:0007669"/>
    <property type="project" value="TreeGrafter"/>
</dbReference>